<dbReference type="GO" id="GO:0048024">
    <property type="term" value="P:regulation of mRNA splicing, via spliceosome"/>
    <property type="evidence" value="ECO:0007669"/>
    <property type="project" value="TreeGrafter"/>
</dbReference>
<feature type="compositionally biased region" description="Basic and acidic residues" evidence="1">
    <location>
        <begin position="579"/>
        <end position="590"/>
    </location>
</feature>
<organism evidence="3 4">
    <name type="scientific">Volvox reticuliferus</name>
    <dbReference type="NCBI Taxonomy" id="1737510"/>
    <lineage>
        <taxon>Eukaryota</taxon>
        <taxon>Viridiplantae</taxon>
        <taxon>Chlorophyta</taxon>
        <taxon>core chlorophytes</taxon>
        <taxon>Chlorophyceae</taxon>
        <taxon>CS clade</taxon>
        <taxon>Chlamydomonadales</taxon>
        <taxon>Volvocaceae</taxon>
        <taxon>Volvox</taxon>
    </lineage>
</organism>
<evidence type="ECO:0000256" key="1">
    <source>
        <dbReference type="SAM" id="MobiDB-lite"/>
    </source>
</evidence>
<feature type="region of interest" description="Disordered" evidence="1">
    <location>
        <begin position="567"/>
        <end position="633"/>
    </location>
</feature>
<dbReference type="GO" id="GO:0005654">
    <property type="term" value="C:nucleoplasm"/>
    <property type="evidence" value="ECO:0007669"/>
    <property type="project" value="TreeGrafter"/>
</dbReference>
<dbReference type="PROSITE" id="PS50882">
    <property type="entry name" value="YTH"/>
    <property type="match status" value="1"/>
</dbReference>
<comment type="caution">
    <text evidence="3">The sequence shown here is derived from an EMBL/GenBank/DDBJ whole genome shotgun (WGS) entry which is preliminary data.</text>
</comment>
<protein>
    <recommendedName>
        <fullName evidence="2">YTH domain-containing protein</fullName>
    </recommendedName>
</protein>
<feature type="compositionally biased region" description="Basic residues" evidence="1">
    <location>
        <begin position="522"/>
        <end position="534"/>
    </location>
</feature>
<feature type="compositionally biased region" description="Acidic residues" evidence="1">
    <location>
        <begin position="1"/>
        <end position="22"/>
    </location>
</feature>
<evidence type="ECO:0000259" key="2">
    <source>
        <dbReference type="PROSITE" id="PS50882"/>
    </source>
</evidence>
<evidence type="ECO:0000313" key="3">
    <source>
        <dbReference type="EMBL" id="GIL98310.1"/>
    </source>
</evidence>
<reference evidence="3" key="1">
    <citation type="journal article" date="2021" name="Proc. Natl. Acad. Sci. U.S.A.">
        <title>Three genomes in the algal genus Volvox reveal the fate of a haploid sex-determining region after a transition to homothallism.</title>
        <authorList>
            <person name="Yamamoto K."/>
            <person name="Hamaji T."/>
            <person name="Kawai-Toyooka H."/>
            <person name="Matsuzaki R."/>
            <person name="Takahashi F."/>
            <person name="Nishimura Y."/>
            <person name="Kawachi M."/>
            <person name="Noguchi H."/>
            <person name="Minakuchi Y."/>
            <person name="Umen J.G."/>
            <person name="Toyoda A."/>
            <person name="Nozaki H."/>
        </authorList>
    </citation>
    <scope>NUCLEOTIDE SEQUENCE</scope>
    <source>
        <strain evidence="3">NIES-3785</strain>
    </source>
</reference>
<feature type="region of interest" description="Disordered" evidence="1">
    <location>
        <begin position="515"/>
        <end position="547"/>
    </location>
</feature>
<feature type="compositionally biased region" description="Gly residues" evidence="1">
    <location>
        <begin position="606"/>
        <end position="621"/>
    </location>
</feature>
<dbReference type="GO" id="GO:0003729">
    <property type="term" value="F:mRNA binding"/>
    <property type="evidence" value="ECO:0007669"/>
    <property type="project" value="TreeGrafter"/>
</dbReference>
<dbReference type="PANTHER" id="PTHR12357:SF3">
    <property type="entry name" value="YTH DOMAIN-CONTAINING PROTEIN 1"/>
    <property type="match status" value="1"/>
</dbReference>
<dbReference type="AlphaFoldDB" id="A0A8J4D9D0"/>
<dbReference type="Proteomes" id="UP000722791">
    <property type="component" value="Unassembled WGS sequence"/>
</dbReference>
<dbReference type="Gene3D" id="3.10.590.10">
    <property type="entry name" value="ph1033 like domains"/>
    <property type="match status" value="1"/>
</dbReference>
<dbReference type="InterPro" id="IPR007275">
    <property type="entry name" value="YTH_domain"/>
</dbReference>
<feature type="domain" description="YTH" evidence="2">
    <location>
        <begin position="97"/>
        <end position="229"/>
    </location>
</feature>
<sequence length="673" mass="70399">MDEESLLYEDDYEPELEQELADDGGHEATPVGAGTEHAEEPGGGEPACTSGKDEGPNAAARGEDPAGPSGRSGGNGPSKIKRGRGPNSEERGSGQSTRYFIIRSSTMQNIFISVRVGAWATTRQNDDKLDEAFRKSREVRLLYSVNGSNAFQGYAVMRTPIGKFGRPVIWENGKQFGNPFGVEWRVLFELPHSETDHIRNPYNDNKPVHIARDGTELPQEQGDLVVRLIQERAAAAGVKPPRQQLALIDAGSRAGPGPNMAGRGGGVSGPATGRLVPAGRGPGMGPGMRPVGGVGLDHSAVMALGGMPQGLLGPMPGMGPGANLEQIANAMAMNNFSPAMLNNMLQQVSMGIQTGVGPMQQPGLQALAAAMVAQMANLLPEQQAMAMAVIAANNPLLAEAMAAVVNSGGPGGVGPAGLGAASGVRPPAMGMGNVMSGSNAALTGAGAGMHGPGGIGPPGGAHRAGGVLGRGGPESAGPIGVRGGPVESRMLTSQQQLHQAQQQFMNINRDEVVLEGSDGRLRSARSRSRSRSRSPVHAQRGGGPVDFNTMTFEQYLQQYSRVQEEVQRHASSVVHHRGRSTERSPRHAREPTQPSQGAMGYNRMASGGGESAVAGGGGAGSGMAAKPGGQPYTEEEYIRVTQTWYASRGQPPPSESYIRQHYRQMLAQLQQQR</sequence>
<accession>A0A8J4D9D0</accession>
<name>A0A8J4D9D0_9CHLO</name>
<dbReference type="GO" id="GO:0000398">
    <property type="term" value="P:mRNA splicing, via spliceosome"/>
    <property type="evidence" value="ECO:0007669"/>
    <property type="project" value="TreeGrafter"/>
</dbReference>
<dbReference type="CDD" id="cd21134">
    <property type="entry name" value="YTH"/>
    <property type="match status" value="1"/>
</dbReference>
<dbReference type="Pfam" id="PF04146">
    <property type="entry name" value="YTH"/>
    <property type="match status" value="1"/>
</dbReference>
<gene>
    <name evidence="3" type="ORF">Vretimale_3706</name>
</gene>
<evidence type="ECO:0000313" key="4">
    <source>
        <dbReference type="Proteomes" id="UP000722791"/>
    </source>
</evidence>
<dbReference type="GO" id="GO:1990247">
    <property type="term" value="F:N6-methyladenosine-containing RNA reader activity"/>
    <property type="evidence" value="ECO:0007669"/>
    <property type="project" value="TreeGrafter"/>
</dbReference>
<dbReference type="InterPro" id="IPR045168">
    <property type="entry name" value="YTH_prot"/>
</dbReference>
<feature type="region of interest" description="Disordered" evidence="1">
    <location>
        <begin position="1"/>
        <end position="95"/>
    </location>
</feature>
<proteinExistence type="predicted"/>
<dbReference type="PANTHER" id="PTHR12357">
    <property type="entry name" value="YTH YT521-B HOMOLOGY DOMAIN-CONTAINING"/>
    <property type="match status" value="1"/>
</dbReference>
<dbReference type="EMBL" id="BNCQ01000005">
    <property type="protein sequence ID" value="GIL98310.1"/>
    <property type="molecule type" value="Genomic_DNA"/>
</dbReference>